<protein>
    <submittedName>
        <fullName evidence="8">Proteoglycan 3</fullName>
    </submittedName>
</protein>
<dbReference type="PROSITE" id="PS50041">
    <property type="entry name" value="C_TYPE_LECTIN_2"/>
    <property type="match status" value="1"/>
</dbReference>
<keyword evidence="3" id="KW-1015">Disulfide bond</keyword>
<sequence>MKGHLLLPLLLLGTVSALYLENDTLHLGSQETRADVSQDLESSGEQEGELALKDVVLESEGEGEEANNSSCQDTFEDEEAMESDPGALDEDLQCPREEDTVQIPRSPGCQTCRRFLLVRTLRKFRSAQNVCRRCYRGNLVSVHNLSFNLRIQQSACGINQAQIWIGGFIRGWFLCRRFRWTDGSRWDFGYWASGQPGKGRGRCVALCTKGGHWRLARCKRRLPFVCAF</sequence>
<evidence type="ECO:0000256" key="5">
    <source>
        <dbReference type="SAM" id="SignalP"/>
    </source>
</evidence>
<dbReference type="AlphaFoldDB" id="A0A6I9IMF9"/>
<dbReference type="Pfam" id="PF00059">
    <property type="entry name" value="Lectin_C"/>
    <property type="match status" value="1"/>
</dbReference>
<dbReference type="SMART" id="SM00034">
    <property type="entry name" value="CLECT"/>
    <property type="match status" value="1"/>
</dbReference>
<dbReference type="RefSeq" id="XP_006214120.1">
    <property type="nucleotide sequence ID" value="XM_006214058.3"/>
</dbReference>
<keyword evidence="1 5" id="KW-0732">Signal</keyword>
<feature type="signal peptide" evidence="5">
    <location>
        <begin position="1"/>
        <end position="17"/>
    </location>
</feature>
<keyword evidence="2" id="KW-0430">Lectin</keyword>
<dbReference type="Gene3D" id="3.10.100.10">
    <property type="entry name" value="Mannose-Binding Protein A, subunit A"/>
    <property type="match status" value="1"/>
</dbReference>
<dbReference type="InterPro" id="IPR033816">
    <property type="entry name" value="EMBP_CTLD"/>
</dbReference>
<feature type="region of interest" description="Disordered" evidence="4">
    <location>
        <begin position="59"/>
        <end position="90"/>
    </location>
</feature>
<evidence type="ECO:0000256" key="1">
    <source>
        <dbReference type="ARBA" id="ARBA00022729"/>
    </source>
</evidence>
<dbReference type="FunCoup" id="A0A6I9IMF9">
    <property type="interactions" value="31"/>
</dbReference>
<feature type="domain" description="C-type lectin" evidence="6">
    <location>
        <begin position="112"/>
        <end position="227"/>
    </location>
</feature>
<dbReference type="InterPro" id="IPR050111">
    <property type="entry name" value="C-type_lectin/snaclec_domain"/>
</dbReference>
<evidence type="ECO:0000256" key="4">
    <source>
        <dbReference type="SAM" id="MobiDB-lite"/>
    </source>
</evidence>
<dbReference type="GO" id="GO:0030246">
    <property type="term" value="F:carbohydrate binding"/>
    <property type="evidence" value="ECO:0007669"/>
    <property type="project" value="UniProtKB-KW"/>
</dbReference>
<dbReference type="InterPro" id="IPR002352">
    <property type="entry name" value="Eosinophil_major_basic"/>
</dbReference>
<evidence type="ECO:0000256" key="3">
    <source>
        <dbReference type="ARBA" id="ARBA00023157"/>
    </source>
</evidence>
<dbReference type="GO" id="GO:0006955">
    <property type="term" value="P:immune response"/>
    <property type="evidence" value="ECO:0007669"/>
    <property type="project" value="InterPro"/>
</dbReference>
<dbReference type="InterPro" id="IPR016187">
    <property type="entry name" value="CTDL_fold"/>
</dbReference>
<organism evidence="7 8">
    <name type="scientific">Vicugna pacos</name>
    <name type="common">Alpaca</name>
    <name type="synonym">Lama pacos</name>
    <dbReference type="NCBI Taxonomy" id="30538"/>
    <lineage>
        <taxon>Eukaryota</taxon>
        <taxon>Metazoa</taxon>
        <taxon>Chordata</taxon>
        <taxon>Craniata</taxon>
        <taxon>Vertebrata</taxon>
        <taxon>Euteleostomi</taxon>
        <taxon>Mammalia</taxon>
        <taxon>Eutheria</taxon>
        <taxon>Laurasiatheria</taxon>
        <taxon>Artiodactyla</taxon>
        <taxon>Tylopoda</taxon>
        <taxon>Camelidae</taxon>
        <taxon>Vicugna</taxon>
    </lineage>
</organism>
<dbReference type="GeneID" id="102526588"/>
<feature type="compositionally biased region" description="Acidic residues" evidence="4">
    <location>
        <begin position="74"/>
        <end position="90"/>
    </location>
</feature>
<dbReference type="CDD" id="cd03598">
    <property type="entry name" value="CLECT_EMBP_like"/>
    <property type="match status" value="1"/>
</dbReference>
<evidence type="ECO:0000313" key="8">
    <source>
        <dbReference type="RefSeq" id="XP_006214120.1"/>
    </source>
</evidence>
<keyword evidence="7" id="KW-1185">Reference proteome</keyword>
<dbReference type="InterPro" id="IPR001304">
    <property type="entry name" value="C-type_lectin-like"/>
</dbReference>
<reference evidence="8" key="1">
    <citation type="submission" date="2025-08" db="UniProtKB">
        <authorList>
            <consortium name="RefSeq"/>
        </authorList>
    </citation>
    <scope>IDENTIFICATION</scope>
</reference>
<evidence type="ECO:0000259" key="6">
    <source>
        <dbReference type="PROSITE" id="PS50041"/>
    </source>
</evidence>
<dbReference type="FunFam" id="3.10.100.10:FF:000090">
    <property type="entry name" value="Proteoglycan 2, bone marrow"/>
    <property type="match status" value="1"/>
</dbReference>
<name>A0A6I9IMF9_VICPA</name>
<gene>
    <name evidence="8" type="primary">LOC102526588</name>
</gene>
<feature type="chain" id="PRO_5026942130" evidence="5">
    <location>
        <begin position="18"/>
        <end position="228"/>
    </location>
</feature>
<dbReference type="OrthoDB" id="6369810at2759"/>
<dbReference type="KEGG" id="vpc:102526588"/>
<dbReference type="InterPro" id="IPR016186">
    <property type="entry name" value="C-type_lectin-like/link_sf"/>
</dbReference>
<dbReference type="SUPFAM" id="SSF56436">
    <property type="entry name" value="C-type lectin-like"/>
    <property type="match status" value="1"/>
</dbReference>
<proteinExistence type="predicted"/>
<dbReference type="PRINTS" id="PR00770">
    <property type="entry name" value="EMAJORBASICP"/>
</dbReference>
<evidence type="ECO:0000313" key="7">
    <source>
        <dbReference type="Proteomes" id="UP001652581"/>
    </source>
</evidence>
<dbReference type="InParanoid" id="A0A6I9IMF9"/>
<dbReference type="Proteomes" id="UP001652581">
    <property type="component" value="Chromosome 10"/>
</dbReference>
<evidence type="ECO:0000256" key="2">
    <source>
        <dbReference type="ARBA" id="ARBA00022734"/>
    </source>
</evidence>
<dbReference type="PANTHER" id="PTHR22803">
    <property type="entry name" value="MANNOSE, PHOSPHOLIPASE, LECTIN RECEPTOR RELATED"/>
    <property type="match status" value="1"/>
</dbReference>
<accession>A0A6I9IMF9</accession>